<accession>A0ABR7M8E1</accession>
<evidence type="ECO:0000313" key="3">
    <source>
        <dbReference type="Proteomes" id="UP000765802"/>
    </source>
</evidence>
<dbReference type="CDD" id="cd19375">
    <property type="entry name" value="UDG-F3-like_SMUG2"/>
    <property type="match status" value="1"/>
</dbReference>
<dbReference type="InterPro" id="IPR032579">
    <property type="entry name" value="Phe_SMUG2-like"/>
</dbReference>
<keyword evidence="3" id="KW-1185">Reference proteome</keyword>
<dbReference type="Pfam" id="PF03167">
    <property type="entry name" value="UDG"/>
    <property type="match status" value="1"/>
</dbReference>
<dbReference type="InterPro" id="IPR005122">
    <property type="entry name" value="Uracil-DNA_glycosylase-like"/>
</dbReference>
<name>A0ABR7M8E1_9BACT</name>
<sequence length="225" mass="25898">MFADKAIAFFRDLRPPQHLPPGVEALYPHRQPAVQMAISTFFRKYYNDSQPRIMLIGINPGRFGAGITGINFTAPRQLSENCGIDHPFGNTSELSAEFIYTMINAFGGAEAFFEKFYIGSVSPIGFTQNGKNLNYYDDPKLAEAIRPFALKCLRRQISFGINRRVAICIGGDKNHRFLRNLNEEYDLFDELLVVPHPRFIMQYRRSQLSFYVQEYLEALQYCIKE</sequence>
<dbReference type="EMBL" id="MBUA01000012">
    <property type="protein sequence ID" value="MBC6491222.1"/>
    <property type="molecule type" value="Genomic_DNA"/>
</dbReference>
<dbReference type="InterPro" id="IPR036895">
    <property type="entry name" value="Uracil-DNA_glycosylase-like_sf"/>
</dbReference>
<dbReference type="SUPFAM" id="SSF52141">
    <property type="entry name" value="Uracil-DNA glycosylase-like"/>
    <property type="match status" value="1"/>
</dbReference>
<organism evidence="2 3">
    <name type="scientific">Flavihumibacter stibioxidans</name>
    <dbReference type="NCBI Taxonomy" id="1834163"/>
    <lineage>
        <taxon>Bacteria</taxon>
        <taxon>Pseudomonadati</taxon>
        <taxon>Bacteroidota</taxon>
        <taxon>Chitinophagia</taxon>
        <taxon>Chitinophagales</taxon>
        <taxon>Chitinophagaceae</taxon>
        <taxon>Flavihumibacter</taxon>
    </lineage>
</organism>
<gene>
    <name evidence="2" type="ORF">BC349_09275</name>
</gene>
<dbReference type="Gene3D" id="3.40.470.10">
    <property type="entry name" value="Uracil-DNA glycosylase-like domain"/>
    <property type="match status" value="1"/>
</dbReference>
<comment type="caution">
    <text evidence="2">The sequence shown here is derived from an EMBL/GenBank/DDBJ whole genome shotgun (WGS) entry which is preliminary data.</text>
</comment>
<protein>
    <recommendedName>
        <fullName evidence="1">Uracil-DNA glycosylase-like domain-containing protein</fullName>
    </recommendedName>
</protein>
<proteinExistence type="predicted"/>
<reference evidence="2 3" key="1">
    <citation type="submission" date="2016-07" db="EMBL/GenBank/DDBJ databases">
        <title>Genome analysis of Flavihumibacter stibioxidans YS-17.</title>
        <authorList>
            <person name="Shi K."/>
            <person name="Han Y."/>
            <person name="Wang G."/>
        </authorList>
    </citation>
    <scope>NUCLEOTIDE SEQUENCE [LARGE SCALE GENOMIC DNA]</scope>
    <source>
        <strain evidence="2 3">YS-17</strain>
    </source>
</reference>
<dbReference type="Proteomes" id="UP000765802">
    <property type="component" value="Unassembled WGS sequence"/>
</dbReference>
<feature type="domain" description="Uracil-DNA glycosylase-like" evidence="1">
    <location>
        <begin position="44"/>
        <end position="220"/>
    </location>
</feature>
<dbReference type="RefSeq" id="WP_187256536.1">
    <property type="nucleotide sequence ID" value="NZ_JBHULF010000014.1"/>
</dbReference>
<evidence type="ECO:0000313" key="2">
    <source>
        <dbReference type="EMBL" id="MBC6491222.1"/>
    </source>
</evidence>
<evidence type="ECO:0000259" key="1">
    <source>
        <dbReference type="Pfam" id="PF03167"/>
    </source>
</evidence>